<evidence type="ECO:0000313" key="3">
    <source>
        <dbReference type="Proteomes" id="UP001198962"/>
    </source>
</evidence>
<dbReference type="PANTHER" id="PTHR35604:SF2">
    <property type="entry name" value="TRANSPOSASE INSH FOR INSERTION SEQUENCE ELEMENT IS5A-RELATED"/>
    <property type="match status" value="1"/>
</dbReference>
<sequence>MLKFHNNDTTIIATFEDFILTTYVIIDDLYQCFAPPEVKKRRHVLDAKLSDSEIITIALCGELVGIDSENAWLSFVKKNYRHLFPHLCSRTRFNRTRRALMQTTELLRQKIISAFPIPISPYCIIDSFPLVVCKFGRARYCKTFRDYGADYGKCASKKETYFGYKVHALITLEGYITAFEITPASTDDREGLRDLMDSCSKFTVLADKGYIGEKLMQEMQKQDICLFALKRSNSKENWPKSVRQLIFKLRRRVETVFSQLSGQLNAERVLAKSIQGLCTRLVNKVLAYNLCIALNSIFNEACELGKIKKLIF</sequence>
<gene>
    <name evidence="2" type="ORF">LKD32_14725</name>
</gene>
<dbReference type="NCBIfam" id="NF033520">
    <property type="entry name" value="transpos_IS982"/>
    <property type="match status" value="1"/>
</dbReference>
<proteinExistence type="predicted"/>
<dbReference type="Proteomes" id="UP001198962">
    <property type="component" value="Unassembled WGS sequence"/>
</dbReference>
<dbReference type="InterPro" id="IPR025668">
    <property type="entry name" value="Tnp_DDE_dom"/>
</dbReference>
<dbReference type="Pfam" id="PF13612">
    <property type="entry name" value="DDE_Tnp_1_3"/>
    <property type="match status" value="1"/>
</dbReference>
<evidence type="ECO:0000313" key="2">
    <source>
        <dbReference type="EMBL" id="MCC2166092.1"/>
    </source>
</evidence>
<evidence type="ECO:0000259" key="1">
    <source>
        <dbReference type="Pfam" id="PF13612"/>
    </source>
</evidence>
<accession>A0AAE3AVG2</accession>
<keyword evidence="3" id="KW-1185">Reference proteome</keyword>
<organism evidence="2 3">
    <name type="scientific">Brotaphodocola catenula</name>
    <dbReference type="NCBI Taxonomy" id="2885361"/>
    <lineage>
        <taxon>Bacteria</taxon>
        <taxon>Bacillati</taxon>
        <taxon>Bacillota</taxon>
        <taxon>Clostridia</taxon>
        <taxon>Lachnospirales</taxon>
        <taxon>Lachnospiraceae</taxon>
        <taxon>Brotaphodocola</taxon>
    </lineage>
</organism>
<dbReference type="AlphaFoldDB" id="A0AAE3AVG2"/>
<feature type="domain" description="Transposase DDE" evidence="1">
    <location>
        <begin position="124"/>
        <end position="264"/>
    </location>
</feature>
<protein>
    <submittedName>
        <fullName evidence="2">IS982 family transposase</fullName>
    </submittedName>
</protein>
<reference evidence="2" key="1">
    <citation type="submission" date="2021-10" db="EMBL/GenBank/DDBJ databases">
        <title>Anaerobic single-cell dispensing facilitates the cultivation of human gut bacteria.</title>
        <authorList>
            <person name="Afrizal A."/>
        </authorList>
    </citation>
    <scope>NUCLEOTIDE SEQUENCE</scope>
    <source>
        <strain evidence="2">CLA-AA-H274</strain>
    </source>
</reference>
<dbReference type="EMBL" id="JAJEPU010000111">
    <property type="protein sequence ID" value="MCC2166092.1"/>
    <property type="molecule type" value="Genomic_DNA"/>
</dbReference>
<dbReference type="RefSeq" id="WP_308452205.1">
    <property type="nucleotide sequence ID" value="NZ_JAJEPU010000111.1"/>
</dbReference>
<dbReference type="PANTHER" id="PTHR35604">
    <property type="entry name" value="TRANSPOSASE INSH FOR INSERTION SEQUENCE ELEMENT IS5A-RELATED"/>
    <property type="match status" value="1"/>
</dbReference>
<name>A0AAE3AVG2_9FIRM</name>
<comment type="caution">
    <text evidence="2">The sequence shown here is derived from an EMBL/GenBank/DDBJ whole genome shotgun (WGS) entry which is preliminary data.</text>
</comment>